<sequence length="190" mass="20991">MRIYLELLWIFLRRKLFVLAPNALRIRMLRQDGVRIGERCIVHTPHFSTEPYLIEIGDHVAISAGTQFITHDASGFIFERQGLAHGLYGTIRVGSNVYFGVNCIILPNTTIGSNCVIGAGSVVRGVIPDDSIVFGNPARVVMKTPLLEKLIRHSKGRLDTRAMDSPHKRRALMAHFGLERPAGGPPGAAR</sequence>
<dbReference type="Gene3D" id="2.160.10.10">
    <property type="entry name" value="Hexapeptide repeat proteins"/>
    <property type="match status" value="1"/>
</dbReference>
<dbReference type="InterPro" id="IPR011004">
    <property type="entry name" value="Trimer_LpxA-like_sf"/>
</dbReference>
<evidence type="ECO:0000313" key="1">
    <source>
        <dbReference type="EMBL" id="HGZ42393.1"/>
    </source>
</evidence>
<dbReference type="Pfam" id="PF00132">
    <property type="entry name" value="Hexapep"/>
    <property type="match status" value="1"/>
</dbReference>
<gene>
    <name evidence="1" type="ORF">ENR23_03020</name>
</gene>
<dbReference type="GO" id="GO:0016746">
    <property type="term" value="F:acyltransferase activity"/>
    <property type="evidence" value="ECO:0007669"/>
    <property type="project" value="UniProtKB-KW"/>
</dbReference>
<accession>A0A832I4H5</accession>
<protein>
    <submittedName>
        <fullName evidence="1">Acyltransferase</fullName>
    </submittedName>
</protein>
<keyword evidence="1" id="KW-0012">Acyltransferase</keyword>
<dbReference type="CDD" id="cd04647">
    <property type="entry name" value="LbH_MAT_like"/>
    <property type="match status" value="1"/>
</dbReference>
<comment type="caution">
    <text evidence="1">The sequence shown here is derived from an EMBL/GenBank/DDBJ whole genome shotgun (WGS) entry which is preliminary data.</text>
</comment>
<reference evidence="1" key="1">
    <citation type="journal article" date="2020" name="mSystems">
        <title>Genome- and Community-Level Interaction Insights into Carbon Utilization and Element Cycling Functions of Hydrothermarchaeota in Hydrothermal Sediment.</title>
        <authorList>
            <person name="Zhou Z."/>
            <person name="Liu Y."/>
            <person name="Xu W."/>
            <person name="Pan J."/>
            <person name="Luo Z.H."/>
            <person name="Li M."/>
        </authorList>
    </citation>
    <scope>NUCLEOTIDE SEQUENCE [LARGE SCALE GENOMIC DNA]</scope>
    <source>
        <strain evidence="1">SpSt-381</strain>
    </source>
</reference>
<dbReference type="InterPro" id="IPR051159">
    <property type="entry name" value="Hexapeptide_acetyltransf"/>
</dbReference>
<dbReference type="EMBL" id="DSQF01000004">
    <property type="protein sequence ID" value="HGZ42393.1"/>
    <property type="molecule type" value="Genomic_DNA"/>
</dbReference>
<keyword evidence="1" id="KW-0808">Transferase</keyword>
<dbReference type="PANTHER" id="PTHR23416">
    <property type="entry name" value="SIALIC ACID SYNTHASE-RELATED"/>
    <property type="match status" value="1"/>
</dbReference>
<organism evidence="1">
    <name type="scientific">Eiseniibacteriota bacterium</name>
    <dbReference type="NCBI Taxonomy" id="2212470"/>
    <lineage>
        <taxon>Bacteria</taxon>
        <taxon>Candidatus Eiseniibacteriota</taxon>
    </lineage>
</organism>
<proteinExistence type="predicted"/>
<dbReference type="InterPro" id="IPR001451">
    <property type="entry name" value="Hexapep"/>
</dbReference>
<name>A0A832I4H5_UNCEI</name>
<dbReference type="AlphaFoldDB" id="A0A832I4H5"/>
<dbReference type="SUPFAM" id="SSF51161">
    <property type="entry name" value="Trimeric LpxA-like enzymes"/>
    <property type="match status" value="1"/>
</dbReference>